<reference evidence="14 15" key="1">
    <citation type="submission" date="2019-10" db="EMBL/GenBank/DDBJ databases">
        <title>Genome Sequences from Six Type Strain Members of the Archaeal Family Sulfolobaceae: Acidianus ambivalens, Acidianus infernus, Metallosphaera prunae, Stygiolobus azoricus, Sulfolobus metallicus, and Sulfurisphaera ohwakuensis.</title>
        <authorList>
            <person name="Counts J.A."/>
            <person name="Kelly R.M."/>
        </authorList>
    </citation>
    <scope>NUCLEOTIDE SEQUENCE [LARGE SCALE GENOMIC DNA]</scope>
    <source>
        <strain evidence="14 15">FC6</strain>
    </source>
</reference>
<comment type="catalytic activity">
    <reaction evidence="12">
        <text>cytidine(34) in elongator tRNA(Met) + acetyl-CoA + ATP + H2O = N(4)-acetylcytidine(34) in elongator tRNA(Met) + ADP + phosphate + CoA + H(+)</text>
        <dbReference type="Rhea" id="RHEA:43788"/>
        <dbReference type="Rhea" id="RHEA-COMP:10693"/>
        <dbReference type="Rhea" id="RHEA-COMP:10694"/>
        <dbReference type="ChEBI" id="CHEBI:15377"/>
        <dbReference type="ChEBI" id="CHEBI:15378"/>
        <dbReference type="ChEBI" id="CHEBI:30616"/>
        <dbReference type="ChEBI" id="CHEBI:43474"/>
        <dbReference type="ChEBI" id="CHEBI:57287"/>
        <dbReference type="ChEBI" id="CHEBI:57288"/>
        <dbReference type="ChEBI" id="CHEBI:74900"/>
        <dbReference type="ChEBI" id="CHEBI:82748"/>
        <dbReference type="ChEBI" id="CHEBI:456216"/>
        <dbReference type="EC" id="2.3.1.193"/>
    </reaction>
</comment>
<dbReference type="InterPro" id="IPR027417">
    <property type="entry name" value="P-loop_NTPase"/>
</dbReference>
<evidence type="ECO:0000313" key="14">
    <source>
        <dbReference type="EMBL" id="QGR20562.1"/>
    </source>
</evidence>
<comment type="catalytic activity">
    <reaction evidence="11">
        <text>a cytidine in mRNA + acetyl-CoA + ATP + H2O = an N(4)-acetylcytidine in mRNA + ADP + phosphate + CoA + H(+)</text>
        <dbReference type="Rhea" id="RHEA:58480"/>
        <dbReference type="Rhea" id="RHEA-COMP:15145"/>
        <dbReference type="Rhea" id="RHEA-COMP:15146"/>
        <dbReference type="ChEBI" id="CHEBI:15377"/>
        <dbReference type="ChEBI" id="CHEBI:15378"/>
        <dbReference type="ChEBI" id="CHEBI:30616"/>
        <dbReference type="ChEBI" id="CHEBI:43474"/>
        <dbReference type="ChEBI" id="CHEBI:57287"/>
        <dbReference type="ChEBI" id="CHEBI:57288"/>
        <dbReference type="ChEBI" id="CHEBI:74900"/>
        <dbReference type="ChEBI" id="CHEBI:82748"/>
        <dbReference type="ChEBI" id="CHEBI:456216"/>
    </reaction>
</comment>
<dbReference type="PANTHER" id="PTHR10925">
    <property type="entry name" value="N-ACETYLTRANSFERASE 10"/>
    <property type="match status" value="1"/>
</dbReference>
<evidence type="ECO:0000256" key="4">
    <source>
        <dbReference type="ARBA" id="ARBA00022694"/>
    </source>
</evidence>
<comment type="catalytic activity">
    <reaction evidence="9">
        <text>a cytidine in tRNA + acetyl-CoA + ATP + H2O = an N(4)-acetylcytidine in tRNA + ADP + phosphate + CoA + H(+)</text>
        <dbReference type="Rhea" id="RHEA:53876"/>
        <dbReference type="Rhea" id="RHEA-COMP:13670"/>
        <dbReference type="Rhea" id="RHEA-COMP:13671"/>
        <dbReference type="ChEBI" id="CHEBI:15377"/>
        <dbReference type="ChEBI" id="CHEBI:15378"/>
        <dbReference type="ChEBI" id="CHEBI:30616"/>
        <dbReference type="ChEBI" id="CHEBI:43474"/>
        <dbReference type="ChEBI" id="CHEBI:57287"/>
        <dbReference type="ChEBI" id="CHEBI:57288"/>
        <dbReference type="ChEBI" id="CHEBI:74900"/>
        <dbReference type="ChEBI" id="CHEBI:82748"/>
        <dbReference type="ChEBI" id="CHEBI:456216"/>
    </reaction>
</comment>
<proteinExistence type="inferred from homology"/>
<dbReference type="InterPro" id="IPR013562">
    <property type="entry name" value="TmcA/NAT10_N"/>
</dbReference>
<feature type="binding site" evidence="12">
    <location>
        <position position="202"/>
    </location>
    <ligand>
        <name>ATP</name>
        <dbReference type="ChEBI" id="CHEBI:30616"/>
    </ligand>
</feature>
<keyword evidence="3 12" id="KW-0808">Transferase</keyword>
<dbReference type="Pfam" id="PF08351">
    <property type="entry name" value="TmcA_N"/>
    <property type="match status" value="1"/>
</dbReference>
<dbReference type="InterPro" id="IPR032672">
    <property type="entry name" value="TmcA/NAT10/Kre33"/>
</dbReference>
<evidence type="ECO:0000256" key="10">
    <source>
        <dbReference type="ARBA" id="ARBA00049889"/>
    </source>
</evidence>
<evidence type="ECO:0000259" key="13">
    <source>
        <dbReference type="PROSITE" id="PS51186"/>
    </source>
</evidence>
<dbReference type="GO" id="GO:0051391">
    <property type="term" value="P:tRNA acetylation"/>
    <property type="evidence" value="ECO:0007669"/>
    <property type="project" value="UniProtKB-UniRule"/>
</dbReference>
<keyword evidence="2 12" id="KW-0820">tRNA-binding</keyword>
<evidence type="ECO:0000256" key="6">
    <source>
        <dbReference type="ARBA" id="ARBA00022840"/>
    </source>
</evidence>
<dbReference type="SUPFAM" id="SSF52540">
    <property type="entry name" value="P-loop containing nucleoside triphosphate hydrolases"/>
    <property type="match status" value="1"/>
</dbReference>
<dbReference type="GO" id="GO:1990883">
    <property type="term" value="F:18S rRNA cytidine N-acetyltransferase activity"/>
    <property type="evidence" value="ECO:0007669"/>
    <property type="project" value="TreeGrafter"/>
</dbReference>
<dbReference type="Pfam" id="PF13718">
    <property type="entry name" value="GNAT_acetyltr_2"/>
    <property type="match status" value="2"/>
</dbReference>
<keyword evidence="7 12" id="KW-0694">RNA-binding</keyword>
<evidence type="ECO:0000256" key="8">
    <source>
        <dbReference type="ARBA" id="ARBA00023315"/>
    </source>
</evidence>
<comment type="similarity">
    <text evidence="12">Belongs to the TmcA family.</text>
</comment>
<dbReference type="Proteomes" id="UP000423396">
    <property type="component" value="Chromosome"/>
</dbReference>
<dbReference type="AlphaFoldDB" id="A0A650CSD5"/>
<dbReference type="InterPro" id="IPR007807">
    <property type="entry name" value="TcmA/NAT10_helicase"/>
</dbReference>
<dbReference type="Gene3D" id="3.40.50.11040">
    <property type="match status" value="1"/>
</dbReference>
<evidence type="ECO:0000256" key="1">
    <source>
        <dbReference type="ARBA" id="ARBA00022490"/>
    </source>
</evidence>
<keyword evidence="1 12" id="KW-0963">Cytoplasm</keyword>
<evidence type="ECO:0000256" key="5">
    <source>
        <dbReference type="ARBA" id="ARBA00022741"/>
    </source>
</evidence>
<dbReference type="Gene3D" id="3.40.50.300">
    <property type="entry name" value="P-loop containing nucleotide triphosphate hydrolases"/>
    <property type="match status" value="1"/>
</dbReference>
<dbReference type="GO" id="GO:0002101">
    <property type="term" value="P:tRNA wobble cytosine modification"/>
    <property type="evidence" value="ECO:0007669"/>
    <property type="project" value="UniProtKB-UniRule"/>
</dbReference>
<dbReference type="InterPro" id="IPR000182">
    <property type="entry name" value="GNAT_dom"/>
</dbReference>
<dbReference type="GO" id="GO:0051392">
    <property type="term" value="F:tRNA cytidine N4-acetyltransferase activity"/>
    <property type="evidence" value="ECO:0007669"/>
    <property type="project" value="UniProtKB-UniRule"/>
</dbReference>
<dbReference type="OrthoDB" id="312894at2157"/>
<evidence type="ECO:0000256" key="2">
    <source>
        <dbReference type="ARBA" id="ARBA00022555"/>
    </source>
</evidence>
<evidence type="ECO:0000256" key="11">
    <source>
        <dbReference type="ARBA" id="ARBA00049914"/>
    </source>
</evidence>
<keyword evidence="15" id="KW-1185">Reference proteome</keyword>
<dbReference type="Gene3D" id="3.40.630.30">
    <property type="match status" value="1"/>
</dbReference>
<dbReference type="SUPFAM" id="SSF55729">
    <property type="entry name" value="Acyl-CoA N-acyltransferases (Nat)"/>
    <property type="match status" value="1"/>
</dbReference>
<evidence type="ECO:0000256" key="7">
    <source>
        <dbReference type="ARBA" id="ARBA00022884"/>
    </source>
</evidence>
<name>A0A650CSD5_9CREN</name>
<dbReference type="PANTHER" id="PTHR10925:SF5">
    <property type="entry name" value="RNA CYTIDINE ACETYLTRANSFERASE"/>
    <property type="match status" value="1"/>
</dbReference>
<dbReference type="GO" id="GO:0005737">
    <property type="term" value="C:cytoplasm"/>
    <property type="evidence" value="ECO:0007669"/>
    <property type="project" value="UniProtKB-SubCell"/>
</dbReference>
<dbReference type="EC" id="2.3.1.193" evidence="12"/>
<dbReference type="PROSITE" id="PS51186">
    <property type="entry name" value="GNAT"/>
    <property type="match status" value="1"/>
</dbReference>
<dbReference type="GO" id="GO:0005524">
    <property type="term" value="F:ATP binding"/>
    <property type="evidence" value="ECO:0007669"/>
    <property type="project" value="UniProtKB-UniRule"/>
</dbReference>
<dbReference type="EMBL" id="CP045483">
    <property type="protein sequence ID" value="QGR20562.1"/>
    <property type="molecule type" value="Genomic_DNA"/>
</dbReference>
<comment type="caution">
    <text evidence="12">Lacks conserved residue(s) required for the propagation of feature annotation.</text>
</comment>
<evidence type="ECO:0000256" key="9">
    <source>
        <dbReference type="ARBA" id="ARBA00049883"/>
    </source>
</evidence>
<keyword evidence="8 12" id="KW-0012">Acyltransferase</keyword>
<comment type="subcellular location">
    <subcellularLocation>
        <location evidence="12">Cytoplasm</location>
    </subcellularLocation>
</comment>
<evidence type="ECO:0000256" key="12">
    <source>
        <dbReference type="HAMAP-Rule" id="MF_01886"/>
    </source>
</evidence>
<comment type="function">
    <text evidence="12">Catalyzes the formation of N(4)-acetylcytidine (ac(4)C) at the wobble position of tRNA(Met), by using acetyl-CoA as an acetyl donor and ATP (or GTP).</text>
</comment>
<dbReference type="HAMAP" id="MF_01886">
    <property type="entry name" value="tRNA_acetyltr_TmcA"/>
    <property type="match status" value="1"/>
</dbReference>
<keyword evidence="6 12" id="KW-0067">ATP-binding</keyword>
<keyword evidence="5 12" id="KW-0547">Nucleotide-binding</keyword>
<accession>A0A650CSD5</accession>
<dbReference type="GO" id="GO:1904812">
    <property type="term" value="P:rRNA acetylation involved in maturation of SSU-rRNA"/>
    <property type="evidence" value="ECO:0007669"/>
    <property type="project" value="TreeGrafter"/>
</dbReference>
<dbReference type="KEGG" id="sazo:D1868_09855"/>
<protein>
    <recommendedName>
        <fullName evidence="12">tRNA(Met) cytidine acetyltransferase TmcA</fullName>
        <ecNumber evidence="12">2.3.1.193</ecNumber>
    </recommendedName>
</protein>
<organism evidence="14 15">
    <name type="scientific">Stygiolobus azoricus</name>
    <dbReference type="NCBI Taxonomy" id="41675"/>
    <lineage>
        <taxon>Archaea</taxon>
        <taxon>Thermoproteota</taxon>
        <taxon>Thermoprotei</taxon>
        <taxon>Sulfolobales</taxon>
        <taxon>Sulfolobaceae</taxon>
        <taxon>Stygiolobus</taxon>
    </lineage>
</organism>
<evidence type="ECO:0000256" key="3">
    <source>
        <dbReference type="ARBA" id="ARBA00022679"/>
    </source>
</evidence>
<dbReference type="InterPro" id="IPR016181">
    <property type="entry name" value="Acyl_CoA_acyltransferase"/>
</dbReference>
<dbReference type="Pfam" id="PF05127">
    <property type="entry name" value="NAT10_TcmA_helicase"/>
    <property type="match status" value="1"/>
</dbReference>
<evidence type="ECO:0000313" key="15">
    <source>
        <dbReference type="Proteomes" id="UP000423396"/>
    </source>
</evidence>
<sequence>MEEELERAKRDYYRLFVLINSLRWRDFLLNFMTEFIKRRNKGSFTIGYAFHPWIEGAKDRFQDLKSSLAINSVIDIDYSKYTKYLGATFDIMILDAMDDFRPNYISALSDSVRGGGVIVLYSDNIENNKLFKNSLIKDGKVDNFFEERFLQLAKNHEGVLVIDEKGESFKPLTQKVQRPVRNIPEDPHVDIRLHELCQSKDQNKALEEMRFILEGEDKRILAITAPRGRGKSSVTGLFLSFLVSEHKFDNIIVTSPTYLSAQEIFFFLVKGLETLGLKYKLTRSKDGKILGVASKGVIVKWLAPDLAKDYEGDLIIVDEAAALGLDTINYITSRWKKVVLVSTIHGYEGSGKAFVKYLNFLREKVKFKHVTLTFPIRYAQGDPVERFLYDVMLLDAEPKPRKVNEVKVTELDKQSLFKNEGLLRHYYGILVSAHYRNSPDDLMILGDLHYERIFAMGEIGIAQVVEEGRLSKSEINTILNGGQSSGNLIPQRLIKYERVYEFGFTKGWRVIRIAIHPDYQGKGYGSALLSEIVRIAKEEGLDWVGSSFTSDVKVLNFWIKNGFIPIYLSTRKNEGLNGYSIIIIKPLTDTAKKLSLHASELLREKVLRTAHQVYFNVNPLILANILRVLPKRSEKVEVPVEYKSKLEAYLSGYLPYNAVADAVHYIVSKYFSTAEDAFLNTTEEAVLIARTIQGKSWYHTSLYLDIKPRVAEEIMRGAIQKILERI</sequence>
<keyword evidence="4 12" id="KW-0819">tRNA processing</keyword>
<feature type="binding site" evidence="12">
    <location>
        <position position="377"/>
    </location>
    <ligand>
        <name>ATP</name>
        <dbReference type="ChEBI" id="CHEBI:30616"/>
    </ligand>
</feature>
<dbReference type="InterPro" id="IPR024914">
    <property type="entry name" value="tRNA_acetyltr_TmcA"/>
</dbReference>
<dbReference type="CDD" id="cd04301">
    <property type="entry name" value="NAT_SF"/>
    <property type="match status" value="1"/>
</dbReference>
<feature type="domain" description="N-acetyltransferase" evidence="13">
    <location>
        <begin position="443"/>
        <end position="588"/>
    </location>
</feature>
<dbReference type="GO" id="GO:0000049">
    <property type="term" value="F:tRNA binding"/>
    <property type="evidence" value="ECO:0007669"/>
    <property type="project" value="UniProtKB-UniRule"/>
</dbReference>
<comment type="catalytic activity">
    <reaction evidence="10">
        <text>a cytidine in RNA + acetyl-CoA + ATP + H2O = an N(4)-acetylcytidine in RNA + ADP + phosphate + CoA + H(+)</text>
        <dbReference type="Rhea" id="RHEA:82211"/>
        <dbReference type="Rhea" id="RHEA-COMP:15704"/>
        <dbReference type="Rhea" id="RHEA-COMP:19834"/>
        <dbReference type="ChEBI" id="CHEBI:15377"/>
        <dbReference type="ChEBI" id="CHEBI:15378"/>
        <dbReference type="ChEBI" id="CHEBI:30616"/>
        <dbReference type="ChEBI" id="CHEBI:43474"/>
        <dbReference type="ChEBI" id="CHEBI:57287"/>
        <dbReference type="ChEBI" id="CHEBI:57288"/>
        <dbReference type="ChEBI" id="CHEBI:74900"/>
        <dbReference type="ChEBI" id="CHEBI:82748"/>
        <dbReference type="ChEBI" id="CHEBI:456216"/>
    </reaction>
</comment>
<gene>
    <name evidence="12" type="primary">tmcA</name>
    <name evidence="14" type="ORF">D1868_09855</name>
</gene>